<sequence length="324" mass="34575">MAGFVRLDGLGAVPAQLRGALVAIGSFDGFHRGHQYVLDRLKARAKAEGRPALALTFEPHPRDVFAPEPFMFRLTPADAKARLAEAMGLDGLVIMPFSRDLSRIAAEDFVTRFLVAALGVAGVVVGADFHFGRDRGGTPAFLREAGARHGFSVDILDLLPEGAEAVSSSRIRAALAQGDVATANGLLGYHWFISGTVVSGDRRGRELGFPTANIAMPKGFALAQGVYAVRGLIDGRRLDGVASFGKPMFGDAPPPFEPHFFDFSEDIYGRELSVALIAHIRGQEIYDSLDALIAAIARDSARARLILADAAPMSPIDTQLGFFG</sequence>
<evidence type="ECO:0000256" key="9">
    <source>
        <dbReference type="ARBA" id="ARBA00022777"/>
    </source>
</evidence>
<dbReference type="GO" id="GO:0009231">
    <property type="term" value="P:riboflavin biosynthetic process"/>
    <property type="evidence" value="ECO:0007669"/>
    <property type="project" value="InterPro"/>
</dbReference>
<dbReference type="Gene3D" id="2.40.30.30">
    <property type="entry name" value="Riboflavin kinase-like"/>
    <property type="match status" value="1"/>
</dbReference>
<evidence type="ECO:0000256" key="8">
    <source>
        <dbReference type="ARBA" id="ARBA00022741"/>
    </source>
</evidence>
<dbReference type="OrthoDB" id="9803667at2"/>
<evidence type="ECO:0000256" key="2">
    <source>
        <dbReference type="ARBA" id="ARBA00004726"/>
    </source>
</evidence>
<comment type="function">
    <text evidence="1">Catalyzes the phosphorylation of riboflavin to FMN followed by the adenylation of FMN to FAD.</text>
</comment>
<feature type="domain" description="Riboflavin kinase" evidence="16">
    <location>
        <begin position="186"/>
        <end position="308"/>
    </location>
</feature>
<dbReference type="UniPathway" id="UPA00277">
    <property type="reaction ID" value="UER00407"/>
</dbReference>
<dbReference type="Pfam" id="PF01687">
    <property type="entry name" value="Flavokinase"/>
    <property type="match status" value="1"/>
</dbReference>
<dbReference type="UniPathway" id="UPA00276">
    <property type="reaction ID" value="UER00406"/>
</dbReference>
<evidence type="ECO:0000256" key="12">
    <source>
        <dbReference type="ARBA" id="ARBA00023268"/>
    </source>
</evidence>
<dbReference type="STRING" id="665118.SAMN02983003_3323"/>
<keyword evidence="6 15" id="KW-0808">Transferase</keyword>
<dbReference type="InterPro" id="IPR002606">
    <property type="entry name" value="Riboflavin_kinase_bac"/>
</dbReference>
<gene>
    <name evidence="17" type="ORF">SAMN02983003_3323</name>
</gene>
<comment type="catalytic activity">
    <reaction evidence="14 15">
        <text>FMN + ATP + H(+) = FAD + diphosphate</text>
        <dbReference type="Rhea" id="RHEA:17237"/>
        <dbReference type="ChEBI" id="CHEBI:15378"/>
        <dbReference type="ChEBI" id="CHEBI:30616"/>
        <dbReference type="ChEBI" id="CHEBI:33019"/>
        <dbReference type="ChEBI" id="CHEBI:57692"/>
        <dbReference type="ChEBI" id="CHEBI:58210"/>
        <dbReference type="EC" id="2.7.7.2"/>
    </reaction>
</comment>
<comment type="pathway">
    <text evidence="2 15">Cofactor biosynthesis; FAD biosynthesis; FAD from FMN: step 1/1.</text>
</comment>
<keyword evidence="5 15" id="KW-0288">FMN</keyword>
<keyword evidence="4 15" id="KW-0285">Flavoprotein</keyword>
<evidence type="ECO:0000256" key="7">
    <source>
        <dbReference type="ARBA" id="ARBA00022695"/>
    </source>
</evidence>
<dbReference type="AlphaFoldDB" id="A0A1K2I191"/>
<evidence type="ECO:0000313" key="17">
    <source>
        <dbReference type="EMBL" id="SFZ86149.1"/>
    </source>
</evidence>
<accession>A0A1K2I191</accession>
<keyword evidence="8 15" id="KW-0547">Nucleotide-binding</keyword>
<name>A0A1K2I191_9HYPH</name>
<dbReference type="PANTHER" id="PTHR22749:SF6">
    <property type="entry name" value="RIBOFLAVIN KINASE"/>
    <property type="match status" value="1"/>
</dbReference>
<keyword evidence="9 15" id="KW-0418">Kinase</keyword>
<comment type="similarity">
    <text evidence="15">Belongs to the ribF family.</text>
</comment>
<dbReference type="Gene3D" id="3.40.50.620">
    <property type="entry name" value="HUPs"/>
    <property type="match status" value="1"/>
</dbReference>
<evidence type="ECO:0000256" key="13">
    <source>
        <dbReference type="ARBA" id="ARBA00047880"/>
    </source>
</evidence>
<proteinExistence type="inferred from homology"/>
<dbReference type="SUPFAM" id="SSF52374">
    <property type="entry name" value="Nucleotidylyl transferase"/>
    <property type="match status" value="1"/>
</dbReference>
<dbReference type="EC" id="2.7.1.26" evidence="15"/>
<protein>
    <recommendedName>
        <fullName evidence="15">Riboflavin biosynthesis protein</fullName>
    </recommendedName>
    <domain>
        <recommendedName>
            <fullName evidence="15">Riboflavin kinase</fullName>
            <ecNumber evidence="15">2.7.1.26</ecNumber>
        </recommendedName>
        <alternativeName>
            <fullName evidence="15">Flavokinase</fullName>
        </alternativeName>
    </domain>
    <domain>
        <recommendedName>
            <fullName evidence="15">FMN adenylyltransferase</fullName>
            <ecNumber evidence="15">2.7.7.2</ecNumber>
        </recommendedName>
        <alternativeName>
            <fullName evidence="15">FAD pyrophosphorylase</fullName>
        </alternativeName>
        <alternativeName>
            <fullName evidence="15">FAD synthase</fullName>
        </alternativeName>
    </domain>
</protein>
<dbReference type="PIRSF" id="PIRSF004491">
    <property type="entry name" value="FAD_Synth"/>
    <property type="match status" value="1"/>
</dbReference>
<evidence type="ECO:0000256" key="5">
    <source>
        <dbReference type="ARBA" id="ARBA00022643"/>
    </source>
</evidence>
<evidence type="ECO:0000256" key="14">
    <source>
        <dbReference type="ARBA" id="ARBA00049494"/>
    </source>
</evidence>
<evidence type="ECO:0000256" key="1">
    <source>
        <dbReference type="ARBA" id="ARBA00002121"/>
    </source>
</evidence>
<dbReference type="GO" id="GO:0009398">
    <property type="term" value="P:FMN biosynthetic process"/>
    <property type="evidence" value="ECO:0007669"/>
    <property type="project" value="UniProtKB-UniRule"/>
</dbReference>
<dbReference type="RefSeq" id="WP_072345518.1">
    <property type="nucleotide sequence ID" value="NZ_FPKU01000003.1"/>
</dbReference>
<dbReference type="InterPro" id="IPR015865">
    <property type="entry name" value="Riboflavin_kinase_bac/euk"/>
</dbReference>
<dbReference type="InterPro" id="IPR023468">
    <property type="entry name" value="Riboflavin_kinase"/>
</dbReference>
<dbReference type="InterPro" id="IPR014729">
    <property type="entry name" value="Rossmann-like_a/b/a_fold"/>
</dbReference>
<dbReference type="GO" id="GO:0006747">
    <property type="term" value="P:FAD biosynthetic process"/>
    <property type="evidence" value="ECO:0007669"/>
    <property type="project" value="UniProtKB-UniRule"/>
</dbReference>
<evidence type="ECO:0000256" key="6">
    <source>
        <dbReference type="ARBA" id="ARBA00022679"/>
    </source>
</evidence>
<keyword evidence="11 15" id="KW-0067">ATP-binding</keyword>
<dbReference type="GO" id="GO:0005524">
    <property type="term" value="F:ATP binding"/>
    <property type="evidence" value="ECO:0007669"/>
    <property type="project" value="UniProtKB-UniRule"/>
</dbReference>
<dbReference type="SUPFAM" id="SSF82114">
    <property type="entry name" value="Riboflavin kinase-like"/>
    <property type="match status" value="1"/>
</dbReference>
<keyword evidence="18" id="KW-1185">Reference proteome</keyword>
<evidence type="ECO:0000313" key="18">
    <source>
        <dbReference type="Proteomes" id="UP000183447"/>
    </source>
</evidence>
<dbReference type="EC" id="2.7.7.2" evidence="15"/>
<keyword evidence="10 15" id="KW-0274">FAD</keyword>
<dbReference type="FunFam" id="3.40.50.620:FF:000021">
    <property type="entry name" value="Riboflavin biosynthesis protein"/>
    <property type="match status" value="1"/>
</dbReference>
<dbReference type="Pfam" id="PF06574">
    <property type="entry name" value="FAD_syn"/>
    <property type="match status" value="1"/>
</dbReference>
<evidence type="ECO:0000259" key="16">
    <source>
        <dbReference type="SMART" id="SM00904"/>
    </source>
</evidence>
<evidence type="ECO:0000256" key="4">
    <source>
        <dbReference type="ARBA" id="ARBA00022630"/>
    </source>
</evidence>
<dbReference type="SMART" id="SM00904">
    <property type="entry name" value="Flavokinase"/>
    <property type="match status" value="1"/>
</dbReference>
<comment type="pathway">
    <text evidence="3 15">Cofactor biosynthesis; FMN biosynthesis; FMN from riboflavin (ATP route): step 1/1.</text>
</comment>
<dbReference type="EMBL" id="FPKU01000003">
    <property type="protein sequence ID" value="SFZ86149.1"/>
    <property type="molecule type" value="Genomic_DNA"/>
</dbReference>
<dbReference type="PANTHER" id="PTHR22749">
    <property type="entry name" value="RIBOFLAVIN KINASE/FMN ADENYLYLTRANSFERASE"/>
    <property type="match status" value="1"/>
</dbReference>
<evidence type="ECO:0000256" key="15">
    <source>
        <dbReference type="PIRNR" id="PIRNR004491"/>
    </source>
</evidence>
<dbReference type="NCBIfam" id="NF004160">
    <property type="entry name" value="PRK05627.1-3"/>
    <property type="match status" value="1"/>
</dbReference>
<reference evidence="17 18" key="1">
    <citation type="submission" date="2016-11" db="EMBL/GenBank/DDBJ databases">
        <authorList>
            <person name="Jaros S."/>
            <person name="Januszkiewicz K."/>
            <person name="Wedrychowicz H."/>
        </authorList>
    </citation>
    <scope>NUCLEOTIDE SEQUENCE [LARGE SCALE GENOMIC DNA]</scope>
    <source>
        <strain evidence="17 18">ATCC 23634</strain>
    </source>
</reference>
<dbReference type="InterPro" id="IPR015864">
    <property type="entry name" value="FAD_synthase"/>
</dbReference>
<keyword evidence="7 15" id="KW-0548">Nucleotidyltransferase</keyword>
<dbReference type="GO" id="GO:0008531">
    <property type="term" value="F:riboflavin kinase activity"/>
    <property type="evidence" value="ECO:0007669"/>
    <property type="project" value="UniProtKB-UniRule"/>
</dbReference>
<organism evidence="17 18">
    <name type="scientific">Devosia enhydra</name>
    <dbReference type="NCBI Taxonomy" id="665118"/>
    <lineage>
        <taxon>Bacteria</taxon>
        <taxon>Pseudomonadati</taxon>
        <taxon>Pseudomonadota</taxon>
        <taxon>Alphaproteobacteria</taxon>
        <taxon>Hyphomicrobiales</taxon>
        <taxon>Devosiaceae</taxon>
        <taxon>Devosia</taxon>
    </lineage>
</organism>
<evidence type="ECO:0000256" key="11">
    <source>
        <dbReference type="ARBA" id="ARBA00022840"/>
    </source>
</evidence>
<comment type="catalytic activity">
    <reaction evidence="13 15">
        <text>riboflavin + ATP = FMN + ADP + H(+)</text>
        <dbReference type="Rhea" id="RHEA:14357"/>
        <dbReference type="ChEBI" id="CHEBI:15378"/>
        <dbReference type="ChEBI" id="CHEBI:30616"/>
        <dbReference type="ChEBI" id="CHEBI:57986"/>
        <dbReference type="ChEBI" id="CHEBI:58210"/>
        <dbReference type="ChEBI" id="CHEBI:456216"/>
        <dbReference type="EC" id="2.7.1.26"/>
    </reaction>
</comment>
<dbReference type="Proteomes" id="UP000183447">
    <property type="component" value="Unassembled WGS sequence"/>
</dbReference>
<dbReference type="InterPro" id="IPR023465">
    <property type="entry name" value="Riboflavin_kinase_dom_sf"/>
</dbReference>
<evidence type="ECO:0000256" key="3">
    <source>
        <dbReference type="ARBA" id="ARBA00005201"/>
    </source>
</evidence>
<dbReference type="CDD" id="cd02064">
    <property type="entry name" value="FAD_synthetase_N"/>
    <property type="match status" value="1"/>
</dbReference>
<evidence type="ECO:0000256" key="10">
    <source>
        <dbReference type="ARBA" id="ARBA00022827"/>
    </source>
</evidence>
<dbReference type="GO" id="GO:0003919">
    <property type="term" value="F:FMN adenylyltransferase activity"/>
    <property type="evidence" value="ECO:0007669"/>
    <property type="project" value="UniProtKB-UniRule"/>
</dbReference>
<dbReference type="NCBIfam" id="TIGR00083">
    <property type="entry name" value="ribF"/>
    <property type="match status" value="1"/>
</dbReference>
<keyword evidence="12" id="KW-0511">Multifunctional enzyme</keyword>